<dbReference type="RefSeq" id="WP_051437273.1">
    <property type="nucleotide sequence ID" value="NZ_PHNE01000004.1"/>
</dbReference>
<dbReference type="Pfam" id="PF02616">
    <property type="entry name" value="SMC_ScpA"/>
    <property type="match status" value="1"/>
</dbReference>
<dbReference type="PANTHER" id="PTHR33969:SF2">
    <property type="entry name" value="SEGREGATION AND CONDENSATION PROTEIN A"/>
    <property type="match status" value="1"/>
</dbReference>
<dbReference type="InterPro" id="IPR003768">
    <property type="entry name" value="ScpA"/>
</dbReference>
<evidence type="ECO:0000313" key="4">
    <source>
        <dbReference type="Proteomes" id="UP000237865"/>
    </source>
</evidence>
<dbReference type="AlphaFoldDB" id="A0A2S5RD76"/>
<dbReference type="Proteomes" id="UP000237865">
    <property type="component" value="Unassembled WGS sequence"/>
</dbReference>
<keyword evidence="4" id="KW-1185">Reference proteome</keyword>
<dbReference type="GO" id="GO:0007059">
    <property type="term" value="P:chromosome segregation"/>
    <property type="evidence" value="ECO:0007669"/>
    <property type="project" value="UniProtKB-KW"/>
</dbReference>
<gene>
    <name evidence="3" type="primary">scpA</name>
    <name evidence="3" type="ORF">ELUCI_v1c08170</name>
</gene>
<name>A0A2S5RD76_9MOLU</name>
<evidence type="ECO:0000256" key="2">
    <source>
        <dbReference type="ARBA" id="ARBA00044777"/>
    </source>
</evidence>
<dbReference type="Gene3D" id="6.10.250.2410">
    <property type="match status" value="1"/>
</dbReference>
<comment type="caution">
    <text evidence="3">The sequence shown here is derived from an EMBL/GenBank/DDBJ whole genome shotgun (WGS) entry which is preliminary data.</text>
</comment>
<keyword evidence="1" id="KW-0159">Chromosome partition</keyword>
<sequence>MQHWDEIRIGSFSGPLDLLLTMVREKKINIMDINLIELADQYVDYIQKQQSLDIEIASEYLTMAAQLIEMKSHLLLPKEEEFIEENNLYEDFLYQLTQYDQIRSVADYFLKKQEEFFLSFSKNKSKTKFSIAAAQANEDELLVEPLTMDMDMFAQIFKDIMTRSTLEHDNLLEDYDDYFNTITTDVISPQEITHMILMIMRTDPKKRWRLEELISKDILNLKNLISTFLAVLDIVRYQVATIQQEEKTLYVEFTQEALDDQSIIEGLENRNYDAQE</sequence>
<organism evidence="3 4">
    <name type="scientific">Williamsoniiplasma lucivorax</name>
    <dbReference type="NCBI Taxonomy" id="209274"/>
    <lineage>
        <taxon>Bacteria</taxon>
        <taxon>Bacillati</taxon>
        <taxon>Mycoplasmatota</taxon>
        <taxon>Mollicutes</taxon>
        <taxon>Entomoplasmatales</taxon>
        <taxon>Williamsoniiplasma</taxon>
    </lineage>
</organism>
<proteinExistence type="predicted"/>
<evidence type="ECO:0000256" key="1">
    <source>
        <dbReference type="ARBA" id="ARBA00022829"/>
    </source>
</evidence>
<reference evidence="3 4" key="1">
    <citation type="submission" date="2017-11" db="EMBL/GenBank/DDBJ databases">
        <title>Genome sequence of Entomoplasma lucivorax PIPN-2 (ATCC 49196).</title>
        <authorList>
            <person name="Lo W.-S."/>
            <person name="Gasparich G.E."/>
            <person name="Kuo C.-H."/>
        </authorList>
    </citation>
    <scope>NUCLEOTIDE SEQUENCE [LARGE SCALE GENOMIC DNA]</scope>
    <source>
        <strain evidence="3 4">PIPN-2</strain>
    </source>
</reference>
<protein>
    <recommendedName>
        <fullName evidence="2">Segregation and condensation protein A</fullName>
    </recommendedName>
</protein>
<dbReference type="PANTHER" id="PTHR33969">
    <property type="entry name" value="SEGREGATION AND CONDENSATION PROTEIN A"/>
    <property type="match status" value="1"/>
</dbReference>
<accession>A0A2S5RD76</accession>
<evidence type="ECO:0000313" key="3">
    <source>
        <dbReference type="EMBL" id="PPE05281.1"/>
    </source>
</evidence>
<dbReference type="EMBL" id="PHNE01000004">
    <property type="protein sequence ID" value="PPE05281.1"/>
    <property type="molecule type" value="Genomic_DNA"/>
</dbReference>
<dbReference type="STRING" id="1399797.GCA_000518285_00340"/>